<name>A0ABT7PEP5_9BACT</name>
<protein>
    <recommendedName>
        <fullName evidence="3">DUF1573 domain-containing protein</fullName>
    </recommendedName>
</protein>
<organism evidence="1 2">
    <name type="scientific">Roseiconus lacunae</name>
    <dbReference type="NCBI Taxonomy" id="2605694"/>
    <lineage>
        <taxon>Bacteria</taxon>
        <taxon>Pseudomonadati</taxon>
        <taxon>Planctomycetota</taxon>
        <taxon>Planctomycetia</taxon>
        <taxon>Pirellulales</taxon>
        <taxon>Pirellulaceae</taxon>
        <taxon>Roseiconus</taxon>
    </lineage>
</organism>
<accession>A0ABT7PEP5</accession>
<proteinExistence type="predicted"/>
<sequence length="107" mass="11736">MSNYSHREISEKHEVAVLRVRNITLSSLEIHNVNVTCSCLAPDFSLPIKLGPGEETLLRFRIEESSDSPQKVSFLCSPDVQSVECLVPSAPEPMEASLPPPSGVFDV</sequence>
<evidence type="ECO:0008006" key="3">
    <source>
        <dbReference type="Google" id="ProtNLM"/>
    </source>
</evidence>
<dbReference type="Proteomes" id="UP001239462">
    <property type="component" value="Unassembled WGS sequence"/>
</dbReference>
<reference evidence="1 2" key="1">
    <citation type="submission" date="2023-06" db="EMBL/GenBank/DDBJ databases">
        <title>Roseiconus lacunae JC819 isolated from Gulf of Mannar region, Tamil Nadu.</title>
        <authorList>
            <person name="Pk S."/>
            <person name="Ch S."/>
            <person name="Ch V.R."/>
        </authorList>
    </citation>
    <scope>NUCLEOTIDE SEQUENCE [LARGE SCALE GENOMIC DNA]</scope>
    <source>
        <strain evidence="1 2">JC819</strain>
    </source>
</reference>
<keyword evidence="2" id="KW-1185">Reference proteome</keyword>
<evidence type="ECO:0000313" key="1">
    <source>
        <dbReference type="EMBL" id="MDM4014764.1"/>
    </source>
</evidence>
<comment type="caution">
    <text evidence="1">The sequence shown here is derived from an EMBL/GenBank/DDBJ whole genome shotgun (WGS) entry which is preliminary data.</text>
</comment>
<evidence type="ECO:0000313" key="2">
    <source>
        <dbReference type="Proteomes" id="UP001239462"/>
    </source>
</evidence>
<dbReference type="EMBL" id="JASZZN010000003">
    <property type="protein sequence ID" value="MDM4014764.1"/>
    <property type="molecule type" value="Genomic_DNA"/>
</dbReference>
<gene>
    <name evidence="1" type="ORF">QTN89_04935</name>
</gene>
<dbReference type="RefSeq" id="WP_289162419.1">
    <property type="nucleotide sequence ID" value="NZ_JASZZN010000003.1"/>
</dbReference>